<comment type="caution">
    <text evidence="11">The sequence shown here is derived from an EMBL/GenBank/DDBJ whole genome shotgun (WGS) entry which is preliminary data.</text>
</comment>
<dbReference type="Pfam" id="PF12950">
    <property type="entry name" value="TaqI_C"/>
    <property type="match status" value="1"/>
</dbReference>
<evidence type="ECO:0000256" key="8">
    <source>
        <dbReference type="SAM" id="Coils"/>
    </source>
</evidence>
<evidence type="ECO:0000256" key="6">
    <source>
        <dbReference type="ARBA" id="ARBA00023125"/>
    </source>
</evidence>
<dbReference type="SUPFAM" id="SSF53335">
    <property type="entry name" value="S-adenosyl-L-methionine-dependent methyltransferases"/>
    <property type="match status" value="1"/>
</dbReference>
<keyword evidence="3" id="KW-0808">Transferase</keyword>
<dbReference type="GO" id="GO:0032259">
    <property type="term" value="P:methylation"/>
    <property type="evidence" value="ECO:0007669"/>
    <property type="project" value="UniProtKB-KW"/>
</dbReference>
<dbReference type="InterPro" id="IPR011639">
    <property type="entry name" value="MethylTrfase_TaqI-like_dom"/>
</dbReference>
<evidence type="ECO:0000256" key="2">
    <source>
        <dbReference type="ARBA" id="ARBA00022603"/>
    </source>
</evidence>
<evidence type="ECO:0000313" key="11">
    <source>
        <dbReference type="EMBL" id="OUJ18307.1"/>
    </source>
</evidence>
<evidence type="ECO:0000259" key="9">
    <source>
        <dbReference type="Pfam" id="PF07669"/>
    </source>
</evidence>
<sequence>MEYIVENTLGPLIDEIKDDLLDYDNFADRFAERVFDLKVLDPAMGSGHFLVEAVDYLAREVVNAHEKQAKEEGGETIDETHDIHWARRQVAQNCIYGVDLNPMATELAKVSLWLRTLASEQPLAFLDHHLKTGNSLVGSDFEDIEEIEETSGDGRPETSLTDFGLTFKGTIDDLLKVYQEIMQIENEELSDIKKIEEKYSEIERNKIKNRLETILDIHTAQKFNIEVPEDTIKNLVSSIKDDKIWKKIKIEEWYKKVKETKQKHRFFNWQLEYPEVFFSEKNGFDAVIGNPPYVNVFNLPEDQRNYFNEQYFVNKNKTDLYAYFIEKSNSISENKIGFIVSNTWLSIDSFSKLRKLILKQLRIEKLSDLGSNVFEDATVSTMILILSQNEASDFKLVDIEESGKEIEQKVIPIDHCLNDNYIINLDIDKKTARIFDKIEKNRKLGDYANFSLGIKTADNDRFLSNQRTEKYTEPVLRGKEIERYWIESPSEYMWYSPEKMKERKGAGPRSRDFFDLHKKIVLQEISGESIVSAIDYDQRFPLDTVNVIYEIDKIRMENLVSILNSKLINLWYGSQYKGIHVKLNELARIPVTTGNKQLIESTKEIQGLKKEFKRINLNIKDYLGNYSIGKTINDLYTPVKGLSDTILTDTISEKDKLRIGDVEFQEKDSQLILKVTARYKPNEDEDFNQNGLDRWGYLETNFIPAMTFSGSDKELFLIREFTKLAINKGGGFANFRKTATKTKSLINRLEELTLPKIENVSTSLKKYMEQKEKAERLEKEIQEIDNEINAIVFDLYDLTKEEVKIVLNSLDTEEEVKEDIINKFIDLQGNSEET</sequence>
<feature type="coiled-coil region" evidence="8">
    <location>
        <begin position="185"/>
        <end position="212"/>
    </location>
</feature>
<protein>
    <recommendedName>
        <fullName evidence="1">site-specific DNA-methyltransferase (adenine-specific)</fullName>
        <ecNumber evidence="1">2.1.1.72</ecNumber>
    </recommendedName>
</protein>
<dbReference type="GO" id="GO:0003677">
    <property type="term" value="F:DNA binding"/>
    <property type="evidence" value="ECO:0007669"/>
    <property type="project" value="UniProtKB-KW"/>
</dbReference>
<evidence type="ECO:0000256" key="1">
    <source>
        <dbReference type="ARBA" id="ARBA00011900"/>
    </source>
</evidence>
<dbReference type="InterPro" id="IPR029063">
    <property type="entry name" value="SAM-dependent_MTases_sf"/>
</dbReference>
<evidence type="ECO:0000256" key="7">
    <source>
        <dbReference type="ARBA" id="ARBA00047942"/>
    </source>
</evidence>
<proteinExistence type="predicted"/>
<dbReference type="EC" id="2.1.1.72" evidence="1"/>
<dbReference type="Gene3D" id="3.90.220.10">
    <property type="entry name" value="Adenine-n6-DNA-methyltransferase Taqi, Chain A, domain 2"/>
    <property type="match status" value="1"/>
</dbReference>
<evidence type="ECO:0000256" key="5">
    <source>
        <dbReference type="ARBA" id="ARBA00022747"/>
    </source>
</evidence>
<feature type="coiled-coil region" evidence="8">
    <location>
        <begin position="757"/>
        <end position="794"/>
    </location>
</feature>
<dbReference type="InterPro" id="IPR023135">
    <property type="entry name" value="N6_DNA_MeTrfase_TaqI_C"/>
</dbReference>
<dbReference type="InterPro" id="IPR002052">
    <property type="entry name" value="DNA_methylase_N6_adenine_CS"/>
</dbReference>
<dbReference type="RefSeq" id="WP_236629471.1">
    <property type="nucleotide sequence ID" value="NZ_MRZU01000004.1"/>
</dbReference>
<dbReference type="PANTHER" id="PTHR33841">
    <property type="entry name" value="DNA METHYLTRANSFERASE YEEA-RELATED"/>
    <property type="match status" value="1"/>
</dbReference>
<keyword evidence="2 11" id="KW-0489">Methyltransferase</keyword>
<dbReference type="EMBL" id="MRZU01000004">
    <property type="protein sequence ID" value="OUJ18307.1"/>
    <property type="molecule type" value="Genomic_DNA"/>
</dbReference>
<feature type="domain" description="Type II methyltransferase M.TaqI-like" evidence="9">
    <location>
        <begin position="93"/>
        <end position="374"/>
    </location>
</feature>
<organism evidence="11 12">
    <name type="scientific">Methanonatronarchaeum thermophilum</name>
    <dbReference type="NCBI Taxonomy" id="1927129"/>
    <lineage>
        <taxon>Archaea</taxon>
        <taxon>Methanobacteriati</taxon>
        <taxon>Methanobacteriota</taxon>
        <taxon>Methanonatronarchaeia</taxon>
        <taxon>Methanonatronarchaeales</taxon>
        <taxon>Methanonatronarchaeaceae</taxon>
        <taxon>Methanonatronarchaeum</taxon>
    </lineage>
</organism>
<keyword evidence="4" id="KW-0949">S-adenosyl-L-methionine</keyword>
<keyword evidence="5" id="KW-0680">Restriction system</keyword>
<keyword evidence="8" id="KW-0175">Coiled coil</keyword>
<evidence type="ECO:0000313" key="12">
    <source>
        <dbReference type="Proteomes" id="UP000195137"/>
    </source>
</evidence>
<dbReference type="PANTHER" id="PTHR33841:SF1">
    <property type="entry name" value="DNA METHYLTRANSFERASE A"/>
    <property type="match status" value="1"/>
</dbReference>
<dbReference type="GO" id="GO:0009007">
    <property type="term" value="F:site-specific DNA-methyltransferase (adenine-specific) activity"/>
    <property type="evidence" value="ECO:0007669"/>
    <property type="project" value="UniProtKB-EC"/>
</dbReference>
<dbReference type="GO" id="GO:0009307">
    <property type="term" value="P:DNA restriction-modification system"/>
    <property type="evidence" value="ECO:0007669"/>
    <property type="project" value="UniProtKB-KW"/>
</dbReference>
<comment type="catalytic activity">
    <reaction evidence="7">
        <text>a 2'-deoxyadenosine in DNA + S-adenosyl-L-methionine = an N(6)-methyl-2'-deoxyadenosine in DNA + S-adenosyl-L-homocysteine + H(+)</text>
        <dbReference type="Rhea" id="RHEA:15197"/>
        <dbReference type="Rhea" id="RHEA-COMP:12418"/>
        <dbReference type="Rhea" id="RHEA-COMP:12419"/>
        <dbReference type="ChEBI" id="CHEBI:15378"/>
        <dbReference type="ChEBI" id="CHEBI:57856"/>
        <dbReference type="ChEBI" id="CHEBI:59789"/>
        <dbReference type="ChEBI" id="CHEBI:90615"/>
        <dbReference type="ChEBI" id="CHEBI:90616"/>
        <dbReference type="EC" id="2.1.1.72"/>
    </reaction>
</comment>
<feature type="domain" description="TaqI-like C-terminal specificity" evidence="10">
    <location>
        <begin position="474"/>
        <end position="591"/>
    </location>
</feature>
<dbReference type="InterPro" id="IPR025931">
    <property type="entry name" value="TaqI_C"/>
</dbReference>
<dbReference type="Pfam" id="PF07669">
    <property type="entry name" value="Eco57I"/>
    <property type="match status" value="1"/>
</dbReference>
<dbReference type="InterPro" id="IPR050953">
    <property type="entry name" value="N4_N6_ade-DNA_methylase"/>
</dbReference>
<name>A0A1Y3GAM0_9EURY</name>
<reference evidence="11 12" key="1">
    <citation type="submission" date="2016-12" db="EMBL/GenBank/DDBJ databases">
        <title>Discovery of methanogenic haloarchaea.</title>
        <authorList>
            <person name="Sorokin D.Y."/>
            <person name="Makarova K.S."/>
            <person name="Abbas B."/>
            <person name="Ferrer M."/>
            <person name="Golyshin P.N."/>
        </authorList>
    </citation>
    <scope>NUCLEOTIDE SEQUENCE [LARGE SCALE GENOMIC DNA]</scope>
    <source>
        <strain evidence="11">AMET1</strain>
    </source>
</reference>
<evidence type="ECO:0000256" key="4">
    <source>
        <dbReference type="ARBA" id="ARBA00022691"/>
    </source>
</evidence>
<dbReference type="AlphaFoldDB" id="A0A1Y3GAM0"/>
<keyword evidence="6" id="KW-0238">DNA-binding</keyword>
<evidence type="ECO:0000259" key="10">
    <source>
        <dbReference type="Pfam" id="PF12950"/>
    </source>
</evidence>
<keyword evidence="12" id="KW-1185">Reference proteome</keyword>
<evidence type="ECO:0000256" key="3">
    <source>
        <dbReference type="ARBA" id="ARBA00022679"/>
    </source>
</evidence>
<dbReference type="Proteomes" id="UP000195137">
    <property type="component" value="Unassembled WGS sequence"/>
</dbReference>
<dbReference type="PRINTS" id="PR00507">
    <property type="entry name" value="N12N6MTFRASE"/>
</dbReference>
<accession>A0A1Y3GAM0</accession>
<dbReference type="PROSITE" id="PS00092">
    <property type="entry name" value="N6_MTASE"/>
    <property type="match status" value="1"/>
</dbReference>
<gene>
    <name evidence="11" type="ORF">AMET1_1218</name>
</gene>
<dbReference type="Gene3D" id="3.40.50.150">
    <property type="entry name" value="Vaccinia Virus protein VP39"/>
    <property type="match status" value="1"/>
</dbReference>